<feature type="region of interest" description="Disordered" evidence="3">
    <location>
        <begin position="1"/>
        <end position="23"/>
    </location>
</feature>
<feature type="compositionally biased region" description="Basic and acidic residues" evidence="3">
    <location>
        <begin position="7"/>
        <end position="23"/>
    </location>
</feature>
<dbReference type="Pfam" id="PF00990">
    <property type="entry name" value="GGDEF"/>
    <property type="match status" value="1"/>
</dbReference>
<evidence type="ECO:0000259" key="6">
    <source>
        <dbReference type="PROSITE" id="PS50887"/>
    </source>
</evidence>
<evidence type="ECO:0000256" key="2">
    <source>
        <dbReference type="ARBA" id="ARBA00034247"/>
    </source>
</evidence>
<comment type="catalytic activity">
    <reaction evidence="2">
        <text>2 GTP = 3',3'-c-di-GMP + 2 diphosphate</text>
        <dbReference type="Rhea" id="RHEA:24898"/>
        <dbReference type="ChEBI" id="CHEBI:33019"/>
        <dbReference type="ChEBI" id="CHEBI:37565"/>
        <dbReference type="ChEBI" id="CHEBI:58805"/>
        <dbReference type="EC" id="2.7.7.65"/>
    </reaction>
</comment>
<evidence type="ECO:0000256" key="3">
    <source>
        <dbReference type="SAM" id="MobiDB-lite"/>
    </source>
</evidence>
<dbReference type="PROSITE" id="PS50113">
    <property type="entry name" value="PAC"/>
    <property type="match status" value="1"/>
</dbReference>
<proteinExistence type="predicted"/>
<dbReference type="GO" id="GO:0043709">
    <property type="term" value="P:cell adhesion involved in single-species biofilm formation"/>
    <property type="evidence" value="ECO:0007669"/>
    <property type="project" value="TreeGrafter"/>
</dbReference>
<evidence type="ECO:0000313" key="7">
    <source>
        <dbReference type="EMBL" id="QID19865.1"/>
    </source>
</evidence>
<dbReference type="SUPFAM" id="SSF55785">
    <property type="entry name" value="PYP-like sensor domain (PAS domain)"/>
    <property type="match status" value="1"/>
</dbReference>
<keyword evidence="8" id="KW-1185">Reference proteome</keyword>
<dbReference type="GO" id="GO:0005886">
    <property type="term" value="C:plasma membrane"/>
    <property type="evidence" value="ECO:0007669"/>
    <property type="project" value="TreeGrafter"/>
</dbReference>
<protein>
    <recommendedName>
        <fullName evidence="1">diguanylate cyclase</fullName>
        <ecNumber evidence="1">2.7.7.65</ecNumber>
    </recommendedName>
</protein>
<dbReference type="GO" id="GO:1902201">
    <property type="term" value="P:negative regulation of bacterial-type flagellum-dependent cell motility"/>
    <property type="evidence" value="ECO:0007669"/>
    <property type="project" value="TreeGrafter"/>
</dbReference>
<dbReference type="NCBIfam" id="TIGR00254">
    <property type="entry name" value="GGDEF"/>
    <property type="match status" value="1"/>
</dbReference>
<organism evidence="7 8">
    <name type="scientific">Nitrogeniibacter mangrovi</name>
    <dbReference type="NCBI Taxonomy" id="2016596"/>
    <lineage>
        <taxon>Bacteria</taxon>
        <taxon>Pseudomonadati</taxon>
        <taxon>Pseudomonadota</taxon>
        <taxon>Betaproteobacteria</taxon>
        <taxon>Rhodocyclales</taxon>
        <taxon>Zoogloeaceae</taxon>
        <taxon>Nitrogeniibacter</taxon>
    </lineage>
</organism>
<feature type="domain" description="PAC" evidence="5">
    <location>
        <begin position="123"/>
        <end position="175"/>
    </location>
</feature>
<feature type="domain" description="GGDEF" evidence="6">
    <location>
        <begin position="207"/>
        <end position="343"/>
    </location>
</feature>
<dbReference type="PROSITE" id="PS50887">
    <property type="entry name" value="GGDEF"/>
    <property type="match status" value="1"/>
</dbReference>
<dbReference type="KEGG" id="azq:G3580_14040"/>
<dbReference type="PANTHER" id="PTHR45138">
    <property type="entry name" value="REGULATORY COMPONENTS OF SENSORY TRANSDUCTION SYSTEM"/>
    <property type="match status" value="1"/>
</dbReference>
<dbReference type="Gene3D" id="3.30.70.270">
    <property type="match status" value="1"/>
</dbReference>
<dbReference type="NCBIfam" id="TIGR00229">
    <property type="entry name" value="sensory_box"/>
    <property type="match status" value="1"/>
</dbReference>
<dbReference type="InterPro" id="IPR029787">
    <property type="entry name" value="Nucleotide_cyclase"/>
</dbReference>
<dbReference type="InterPro" id="IPR043128">
    <property type="entry name" value="Rev_trsase/Diguanyl_cyclase"/>
</dbReference>
<evidence type="ECO:0000313" key="8">
    <source>
        <dbReference type="Proteomes" id="UP000501991"/>
    </source>
</evidence>
<accession>A0A6C1BAG5</accession>
<dbReference type="InterPro" id="IPR050469">
    <property type="entry name" value="Diguanylate_Cyclase"/>
</dbReference>
<dbReference type="AlphaFoldDB" id="A0A6C1BAG5"/>
<sequence length="350" mass="38727">MRPVPLFDEHSRPGDDVTEKDRRGATVDHLHPDHNFAVNLMKHLVVPTFVLDAECRVIIWNRACERLTGVRAEEVVGTRRHRLAFYDEDRPTLADLIAMDATDRIDTLYADYDVRSNNDHGFHAENWCVMPRVRTRQYLHIDAGPIFDSDGRLLSVVETLRDMTVQKEAQAELEHLASRDPLTGLANRRRFEEHLGYEWRRGQRTAQPLSMLMIDVDHFKQFNDTYGHPQGDACLRSVAAVLASAAARTGDLASRYGGEEFVLVLPGTTRNGAQVVAERIRAAVAALRIPNKALEHAGMLTVSIGVATGDPGALTQERLVALADTALYGAKHGGRNQVVCAPDTDPAGGG</sequence>
<feature type="domain" description="PAS" evidence="4">
    <location>
        <begin position="33"/>
        <end position="104"/>
    </location>
</feature>
<evidence type="ECO:0000256" key="1">
    <source>
        <dbReference type="ARBA" id="ARBA00012528"/>
    </source>
</evidence>
<dbReference type="InterPro" id="IPR000160">
    <property type="entry name" value="GGDEF_dom"/>
</dbReference>
<dbReference type="EC" id="2.7.7.65" evidence="1"/>
<dbReference type="PROSITE" id="PS50112">
    <property type="entry name" value="PAS"/>
    <property type="match status" value="1"/>
</dbReference>
<dbReference type="SUPFAM" id="SSF55073">
    <property type="entry name" value="Nucleotide cyclase"/>
    <property type="match status" value="1"/>
</dbReference>
<evidence type="ECO:0000259" key="5">
    <source>
        <dbReference type="PROSITE" id="PS50113"/>
    </source>
</evidence>
<dbReference type="FunFam" id="3.30.70.270:FF:000001">
    <property type="entry name" value="Diguanylate cyclase domain protein"/>
    <property type="match status" value="1"/>
</dbReference>
<dbReference type="Pfam" id="PF13426">
    <property type="entry name" value="PAS_9"/>
    <property type="match status" value="1"/>
</dbReference>
<dbReference type="InterPro" id="IPR035965">
    <property type="entry name" value="PAS-like_dom_sf"/>
</dbReference>
<dbReference type="InterPro" id="IPR000700">
    <property type="entry name" value="PAS-assoc_C"/>
</dbReference>
<evidence type="ECO:0000259" key="4">
    <source>
        <dbReference type="PROSITE" id="PS50112"/>
    </source>
</evidence>
<dbReference type="SMART" id="SM00267">
    <property type="entry name" value="GGDEF"/>
    <property type="match status" value="1"/>
</dbReference>
<name>A0A6C1BAG5_9RHOO</name>
<dbReference type="GO" id="GO:0052621">
    <property type="term" value="F:diguanylate cyclase activity"/>
    <property type="evidence" value="ECO:0007669"/>
    <property type="project" value="UniProtKB-EC"/>
</dbReference>
<dbReference type="EMBL" id="CP048836">
    <property type="protein sequence ID" value="QID19865.1"/>
    <property type="molecule type" value="Genomic_DNA"/>
</dbReference>
<dbReference type="InterPro" id="IPR000014">
    <property type="entry name" value="PAS"/>
</dbReference>
<dbReference type="PANTHER" id="PTHR45138:SF9">
    <property type="entry name" value="DIGUANYLATE CYCLASE DGCM-RELATED"/>
    <property type="match status" value="1"/>
</dbReference>
<reference evidence="7 8" key="1">
    <citation type="submission" date="2020-02" db="EMBL/GenBank/DDBJ databases">
        <title>Nitrogenibacter mangrovi gen. nov., sp. nov. isolated from mangrove sediment, a denitrifying betaproteobacterium.</title>
        <authorList>
            <person name="Liao H."/>
            <person name="Tian Y."/>
        </authorList>
    </citation>
    <scope>NUCLEOTIDE SEQUENCE [LARGE SCALE GENOMIC DNA]</scope>
    <source>
        <strain evidence="7 8">M9-3-2</strain>
    </source>
</reference>
<dbReference type="CDD" id="cd00130">
    <property type="entry name" value="PAS"/>
    <property type="match status" value="1"/>
</dbReference>
<dbReference type="Proteomes" id="UP000501991">
    <property type="component" value="Chromosome"/>
</dbReference>
<gene>
    <name evidence="7" type="ORF">G3580_14040</name>
</gene>
<dbReference type="Gene3D" id="3.30.450.20">
    <property type="entry name" value="PAS domain"/>
    <property type="match status" value="1"/>
</dbReference>
<dbReference type="CDD" id="cd01949">
    <property type="entry name" value="GGDEF"/>
    <property type="match status" value="1"/>
</dbReference>